<name>A0A7S0UNT5_9STRA</name>
<sequence length="280" mass="30593">MSVSTKSILSVLVAFSVLVALTQAFVVTNTNHCSIQQHRHTEEVAVSPLVSRESVTLCAKKKRRRRKTNDASPPPAPEAEVVEAAAAPEEPVVLGGSDELPDFDLGEGGEDAEAVEKEIKTPEVDPIAITANMMSSGQRGPSKSLDELIMDRSIEERFEFEENGDPSIPDFVDLAKASSSTPTYQPDSLANVGVGKKKARQAERIARAVAAKEAAEPEESFLAKYFPQFLNEKGEFYTIYFLEQGAWAGIFLLVGWEFYINSPLFDRAAPLAPVVFEIVM</sequence>
<dbReference type="AlphaFoldDB" id="A0A7S0UNT5"/>
<accession>A0A7S0UNT5</accession>
<reference evidence="3" key="1">
    <citation type="submission" date="2021-01" db="EMBL/GenBank/DDBJ databases">
        <authorList>
            <person name="Corre E."/>
            <person name="Pelletier E."/>
            <person name="Niang G."/>
            <person name="Scheremetjew M."/>
            <person name="Finn R."/>
            <person name="Kale V."/>
            <person name="Holt S."/>
            <person name="Cochrane G."/>
            <person name="Meng A."/>
            <person name="Brown T."/>
            <person name="Cohen L."/>
        </authorList>
    </citation>
    <scope>NUCLEOTIDE SEQUENCE</scope>
    <source>
        <strain evidence="3">UNC1205</strain>
    </source>
</reference>
<protein>
    <submittedName>
        <fullName evidence="3">Uncharacterized protein</fullName>
    </submittedName>
</protein>
<organism evidence="3">
    <name type="scientific">Pseudo-nitzschia delicatissima</name>
    <dbReference type="NCBI Taxonomy" id="44447"/>
    <lineage>
        <taxon>Eukaryota</taxon>
        <taxon>Sar</taxon>
        <taxon>Stramenopiles</taxon>
        <taxon>Ochrophyta</taxon>
        <taxon>Bacillariophyta</taxon>
        <taxon>Bacillariophyceae</taxon>
        <taxon>Bacillariophycidae</taxon>
        <taxon>Bacillariales</taxon>
        <taxon>Bacillariaceae</taxon>
        <taxon>Pseudo-nitzschia</taxon>
    </lineage>
</organism>
<feature type="region of interest" description="Disordered" evidence="1">
    <location>
        <begin position="60"/>
        <end position="81"/>
    </location>
</feature>
<feature type="signal peptide" evidence="2">
    <location>
        <begin position="1"/>
        <end position="24"/>
    </location>
</feature>
<feature type="chain" id="PRO_5031052562" evidence="2">
    <location>
        <begin position="25"/>
        <end position="280"/>
    </location>
</feature>
<proteinExistence type="predicted"/>
<dbReference type="EMBL" id="HBFL01003859">
    <property type="protein sequence ID" value="CAD8762734.1"/>
    <property type="molecule type" value="Transcribed_RNA"/>
</dbReference>
<evidence type="ECO:0000256" key="2">
    <source>
        <dbReference type="SAM" id="SignalP"/>
    </source>
</evidence>
<keyword evidence="2" id="KW-0732">Signal</keyword>
<evidence type="ECO:0000256" key="1">
    <source>
        <dbReference type="SAM" id="MobiDB-lite"/>
    </source>
</evidence>
<evidence type="ECO:0000313" key="3">
    <source>
        <dbReference type="EMBL" id="CAD8762734.1"/>
    </source>
</evidence>
<gene>
    <name evidence="3" type="ORF">PDEL1432_LOCUS2774</name>
</gene>